<dbReference type="NCBIfam" id="NF033537">
    <property type="entry name" value="lasso_biosyn_B2"/>
    <property type="match status" value="1"/>
</dbReference>
<dbReference type="Proteomes" id="UP000218366">
    <property type="component" value="Unassembled WGS sequence"/>
</dbReference>
<dbReference type="AlphaFoldDB" id="A0A2A4B2R6"/>
<evidence type="ECO:0000259" key="1">
    <source>
        <dbReference type="Pfam" id="PF13471"/>
    </source>
</evidence>
<evidence type="ECO:0000313" key="3">
    <source>
        <dbReference type="Proteomes" id="UP000218366"/>
    </source>
</evidence>
<dbReference type="RefSeq" id="WP_096343634.1">
    <property type="nucleotide sequence ID" value="NZ_NWMW01000002.1"/>
</dbReference>
<sequence length="220" mass="25079">MSLFWRLMPHTTACVASERVILLDIRQDRYFQVPNEATDAFRQWLNCSYAARPPEAVLSTLGRAKILRDLDPEPTNAFRERIILPEPKGGANRQVAPIEQPLRVGTTIALTWLKLRCLPFRSIFGARLVRPPLQLYDAAADQFETVEQFLRSRNLIPIARNCLLDSLALDSWLARRGYGSRFIFGVSLAPFAAHCWLQTRDAILNDSYDHVSRFTPILAL</sequence>
<evidence type="ECO:0000313" key="2">
    <source>
        <dbReference type="EMBL" id="PCD02255.1"/>
    </source>
</evidence>
<dbReference type="Pfam" id="PF13471">
    <property type="entry name" value="Transglut_core3"/>
    <property type="match status" value="1"/>
</dbReference>
<organism evidence="2 3">
    <name type="scientific">Sphingomonas spermidinifaciens</name>
    <dbReference type="NCBI Taxonomy" id="1141889"/>
    <lineage>
        <taxon>Bacteria</taxon>
        <taxon>Pseudomonadati</taxon>
        <taxon>Pseudomonadota</taxon>
        <taxon>Alphaproteobacteria</taxon>
        <taxon>Sphingomonadales</taxon>
        <taxon>Sphingomonadaceae</taxon>
        <taxon>Sphingomonas</taxon>
    </lineage>
</organism>
<accession>A0A2A4B2R6</accession>
<dbReference type="InterPro" id="IPR032708">
    <property type="entry name" value="McjB_C"/>
</dbReference>
<comment type="caution">
    <text evidence="2">The sequence shown here is derived from an EMBL/GenBank/DDBJ whole genome shotgun (WGS) entry which is preliminary data.</text>
</comment>
<name>A0A2A4B2R6_9SPHN</name>
<proteinExistence type="predicted"/>
<feature type="domain" description="Microcin J25-processing protein McjB C-terminal" evidence="1">
    <location>
        <begin position="119"/>
        <end position="218"/>
    </location>
</feature>
<dbReference type="EMBL" id="NWMW01000002">
    <property type="protein sequence ID" value="PCD02255.1"/>
    <property type="molecule type" value="Genomic_DNA"/>
</dbReference>
<dbReference type="OrthoDB" id="119963at2"/>
<reference evidence="2 3" key="1">
    <citation type="submission" date="2017-09" db="EMBL/GenBank/DDBJ databases">
        <title>Sphingomonas spermidinifaciens 9NM-10, whole genome shotgun sequence.</title>
        <authorList>
            <person name="Feng G."/>
            <person name="Zhu H."/>
        </authorList>
    </citation>
    <scope>NUCLEOTIDE SEQUENCE [LARGE SCALE GENOMIC DNA]</scope>
    <source>
        <strain evidence="2 3">9NM-10</strain>
    </source>
</reference>
<protein>
    <recommendedName>
        <fullName evidence="1">Microcin J25-processing protein McjB C-terminal domain-containing protein</fullName>
    </recommendedName>
</protein>
<dbReference type="InterPro" id="IPR053521">
    <property type="entry name" value="McjB-like"/>
</dbReference>
<keyword evidence="3" id="KW-1185">Reference proteome</keyword>
<gene>
    <name evidence="2" type="ORF">COC42_12445</name>
</gene>